<dbReference type="NCBIfam" id="TIGR00006">
    <property type="entry name" value="16S rRNA (cytosine(1402)-N(4))-methyltransferase RsmH"/>
    <property type="match status" value="1"/>
</dbReference>
<keyword evidence="3 6" id="KW-0489">Methyltransferase</keyword>
<organism evidence="7 8">
    <name type="scientific">Thermodesulfobacterium commune DSM 2178</name>
    <dbReference type="NCBI Taxonomy" id="289377"/>
    <lineage>
        <taxon>Bacteria</taxon>
        <taxon>Pseudomonadati</taxon>
        <taxon>Thermodesulfobacteriota</taxon>
        <taxon>Thermodesulfobacteria</taxon>
        <taxon>Thermodesulfobacteriales</taxon>
        <taxon>Thermodesulfobacteriaceae</taxon>
        <taxon>Thermodesulfobacterium</taxon>
    </lineage>
</organism>
<evidence type="ECO:0000313" key="8">
    <source>
        <dbReference type="Proteomes" id="UP000028481"/>
    </source>
</evidence>
<dbReference type="GO" id="GO:0071424">
    <property type="term" value="F:rRNA (cytosine-N4-)-methyltransferase activity"/>
    <property type="evidence" value="ECO:0007669"/>
    <property type="project" value="UniProtKB-UniRule"/>
</dbReference>
<keyword evidence="5 6" id="KW-0949">S-adenosyl-L-methionine</keyword>
<evidence type="ECO:0000313" key="7">
    <source>
        <dbReference type="EMBL" id="AIH04140.1"/>
    </source>
</evidence>
<dbReference type="PIRSF" id="PIRSF004486">
    <property type="entry name" value="MraW"/>
    <property type="match status" value="1"/>
</dbReference>
<dbReference type="InterPro" id="IPR023397">
    <property type="entry name" value="SAM-dep_MeTrfase_MraW_recog"/>
</dbReference>
<evidence type="ECO:0000256" key="6">
    <source>
        <dbReference type="HAMAP-Rule" id="MF_01007"/>
    </source>
</evidence>
<feature type="binding site" evidence="6">
    <location>
        <begin position="32"/>
        <end position="34"/>
    </location>
    <ligand>
        <name>S-adenosyl-L-methionine</name>
        <dbReference type="ChEBI" id="CHEBI:59789"/>
    </ligand>
</feature>
<evidence type="ECO:0000256" key="1">
    <source>
        <dbReference type="ARBA" id="ARBA00010396"/>
    </source>
</evidence>
<dbReference type="KEGG" id="tcm:HL41_04830"/>
<feature type="binding site" evidence="6">
    <location>
        <position position="99"/>
    </location>
    <ligand>
        <name>S-adenosyl-L-methionine</name>
        <dbReference type="ChEBI" id="CHEBI:59789"/>
    </ligand>
</feature>
<evidence type="ECO:0000256" key="3">
    <source>
        <dbReference type="ARBA" id="ARBA00022603"/>
    </source>
</evidence>
<dbReference type="SUPFAM" id="SSF81799">
    <property type="entry name" value="Putative methyltransferase TM0872, insert domain"/>
    <property type="match status" value="1"/>
</dbReference>
<evidence type="ECO:0000256" key="4">
    <source>
        <dbReference type="ARBA" id="ARBA00022679"/>
    </source>
</evidence>
<name>A0A075WT20_9BACT</name>
<dbReference type="InterPro" id="IPR029063">
    <property type="entry name" value="SAM-dependent_MTases_sf"/>
</dbReference>
<accession>A0A075WT20</accession>
<keyword evidence="8" id="KW-1185">Reference proteome</keyword>
<evidence type="ECO:0000256" key="2">
    <source>
        <dbReference type="ARBA" id="ARBA00022552"/>
    </source>
</evidence>
<comment type="function">
    <text evidence="6">Specifically methylates the N4 position of cytidine in position 1402 (C1402) of 16S rRNA.</text>
</comment>
<reference evidence="7 8" key="1">
    <citation type="journal article" date="2015" name="Genome Announc.">
        <title>Genome Sequence of a Sulfate-Reducing Thermophilic Bacterium, Thermodesulfobacterium commune DSM 2178T (Phylum Thermodesulfobacteria).</title>
        <authorList>
            <person name="Bhatnagar S."/>
            <person name="Badger J.H."/>
            <person name="Madupu R."/>
            <person name="Khouri H.M."/>
            <person name="O'Connor E.M."/>
            <person name="Robb F.T."/>
            <person name="Ward N.L."/>
            <person name="Eisen J.A."/>
        </authorList>
    </citation>
    <scope>NUCLEOTIDE SEQUENCE [LARGE SCALE GENOMIC DNA]</scope>
    <source>
        <strain evidence="7 8">DSM 2178</strain>
    </source>
</reference>
<comment type="caution">
    <text evidence="6">Lacks conserved residue(s) required for the propagation of feature annotation.</text>
</comment>
<dbReference type="AlphaFoldDB" id="A0A075WT20"/>
<dbReference type="HAMAP" id="MF_01007">
    <property type="entry name" value="16SrRNA_methyltr_H"/>
    <property type="match status" value="1"/>
</dbReference>
<dbReference type="Gene3D" id="3.40.50.150">
    <property type="entry name" value="Vaccinia Virus protein VP39"/>
    <property type="match status" value="1"/>
</dbReference>
<sequence length="286" mass="32939">MSFHEPVLLEEIIDWLKVFPDKIYVDGTVGMGGHSEAILERSSPTGVLYGFEWNEPSFELAKQRLSKYGDRARLFNLNFIYIKEVLQKEGVLADGILLDLGISSFLLEHSGRGFSFQKDEPLDMRMSLEKELTAEKILNIYDVKRLSQVFLTGEVPSAVKFAQFICERRKRKPFKTTKDLVEAVKEFYKSSRKSLLAVIFQSLRIEVNEELKNLEKVLKEVPEVLKTGGRIAIISFHSLEDRLVKNFFKVDPRIRPVLKKPVVPTLEEIRRNPRARSAKLRVGEKI</sequence>
<comment type="subcellular location">
    <subcellularLocation>
        <location evidence="6">Cytoplasm</location>
    </subcellularLocation>
</comment>
<comment type="catalytic activity">
    <reaction evidence="6">
        <text>cytidine(1402) in 16S rRNA + S-adenosyl-L-methionine = N(4)-methylcytidine(1402) in 16S rRNA + S-adenosyl-L-homocysteine + H(+)</text>
        <dbReference type="Rhea" id="RHEA:42928"/>
        <dbReference type="Rhea" id="RHEA-COMP:10286"/>
        <dbReference type="Rhea" id="RHEA-COMP:10287"/>
        <dbReference type="ChEBI" id="CHEBI:15378"/>
        <dbReference type="ChEBI" id="CHEBI:57856"/>
        <dbReference type="ChEBI" id="CHEBI:59789"/>
        <dbReference type="ChEBI" id="CHEBI:74506"/>
        <dbReference type="ChEBI" id="CHEBI:82748"/>
        <dbReference type="EC" id="2.1.1.199"/>
    </reaction>
</comment>
<feature type="binding site" evidence="6">
    <location>
        <position position="79"/>
    </location>
    <ligand>
        <name>S-adenosyl-L-methionine</name>
        <dbReference type="ChEBI" id="CHEBI:59789"/>
    </ligand>
</feature>
<dbReference type="Gene3D" id="1.10.150.170">
    <property type="entry name" value="Putative methyltransferase TM0872, insert domain"/>
    <property type="match status" value="1"/>
</dbReference>
<dbReference type="EMBL" id="CP008796">
    <property type="protein sequence ID" value="AIH04140.1"/>
    <property type="molecule type" value="Genomic_DNA"/>
</dbReference>
<feature type="binding site" evidence="6">
    <location>
        <position position="52"/>
    </location>
    <ligand>
        <name>S-adenosyl-L-methionine</name>
        <dbReference type="ChEBI" id="CHEBI:59789"/>
    </ligand>
</feature>
<dbReference type="Pfam" id="PF01795">
    <property type="entry name" value="Methyltransf_5"/>
    <property type="match status" value="1"/>
</dbReference>
<evidence type="ECO:0000256" key="5">
    <source>
        <dbReference type="ARBA" id="ARBA00022691"/>
    </source>
</evidence>
<keyword evidence="4 6" id="KW-0808">Transferase</keyword>
<protein>
    <recommendedName>
        <fullName evidence="6">Ribosomal RNA small subunit methyltransferase H</fullName>
        <ecNumber evidence="6">2.1.1.199</ecNumber>
    </recommendedName>
    <alternativeName>
        <fullName evidence="6">16S rRNA m(4)C1402 methyltransferase</fullName>
    </alternativeName>
    <alternativeName>
        <fullName evidence="6">rRNA (cytosine-N(4)-)-methyltransferase RsmH</fullName>
    </alternativeName>
</protein>
<dbReference type="PaxDb" id="289377-HL41_04830"/>
<dbReference type="OrthoDB" id="9806637at2"/>
<gene>
    <name evidence="6" type="primary">rsmH</name>
    <name evidence="7" type="ORF">HL41_04830</name>
</gene>
<dbReference type="STRING" id="289377.HL41_04830"/>
<dbReference type="GO" id="GO:0070475">
    <property type="term" value="P:rRNA base methylation"/>
    <property type="evidence" value="ECO:0007669"/>
    <property type="project" value="UniProtKB-UniRule"/>
</dbReference>
<dbReference type="InterPro" id="IPR002903">
    <property type="entry name" value="RsmH"/>
</dbReference>
<dbReference type="SUPFAM" id="SSF53335">
    <property type="entry name" value="S-adenosyl-L-methionine-dependent methyltransferases"/>
    <property type="match status" value="1"/>
</dbReference>
<dbReference type="PANTHER" id="PTHR11265">
    <property type="entry name" value="S-ADENOSYL-METHYLTRANSFERASE MRAW"/>
    <property type="match status" value="1"/>
</dbReference>
<dbReference type="HOGENOM" id="CLU_038422_3_0_0"/>
<proteinExistence type="inferred from homology"/>
<dbReference type="eggNOG" id="COG0275">
    <property type="taxonomic scope" value="Bacteria"/>
</dbReference>
<dbReference type="Proteomes" id="UP000028481">
    <property type="component" value="Chromosome"/>
</dbReference>
<keyword evidence="2 6" id="KW-0698">rRNA processing</keyword>
<dbReference type="GO" id="GO:0005737">
    <property type="term" value="C:cytoplasm"/>
    <property type="evidence" value="ECO:0007669"/>
    <property type="project" value="UniProtKB-SubCell"/>
</dbReference>
<comment type="similarity">
    <text evidence="1 6">Belongs to the methyltransferase superfamily. RsmH family.</text>
</comment>
<keyword evidence="6" id="KW-0963">Cytoplasm</keyword>
<dbReference type="EC" id="2.1.1.199" evidence="6"/>
<dbReference type="PANTHER" id="PTHR11265:SF0">
    <property type="entry name" value="12S RRNA N4-METHYLCYTIDINE METHYLTRANSFERASE"/>
    <property type="match status" value="1"/>
</dbReference>